<evidence type="ECO:0000313" key="6">
    <source>
        <dbReference type="EMBL" id="ABC33637.1"/>
    </source>
</evidence>
<dbReference type="RefSeq" id="WP_011400687.1">
    <property type="nucleotide sequence ID" value="NC_007645.1"/>
</dbReference>
<dbReference type="InterPro" id="IPR005119">
    <property type="entry name" value="LysR_subst-bd"/>
</dbReference>
<accession>Q2S6T7</accession>
<dbReference type="AlphaFoldDB" id="Q2S6T7"/>
<evidence type="ECO:0000256" key="1">
    <source>
        <dbReference type="ARBA" id="ARBA00009437"/>
    </source>
</evidence>
<proteinExistence type="inferred from homology"/>
<evidence type="ECO:0000259" key="5">
    <source>
        <dbReference type="PROSITE" id="PS50931"/>
    </source>
</evidence>
<keyword evidence="4" id="KW-0804">Transcription</keyword>
<dbReference type="EMBL" id="CP000155">
    <property type="protein sequence ID" value="ABC33637.1"/>
    <property type="molecule type" value="Genomic_DNA"/>
</dbReference>
<dbReference type="PRINTS" id="PR00039">
    <property type="entry name" value="HTHLYSR"/>
</dbReference>
<organism evidence="6 7">
    <name type="scientific">Hahella chejuensis (strain KCTC 2396)</name>
    <dbReference type="NCBI Taxonomy" id="349521"/>
    <lineage>
        <taxon>Bacteria</taxon>
        <taxon>Pseudomonadati</taxon>
        <taxon>Pseudomonadota</taxon>
        <taxon>Gammaproteobacteria</taxon>
        <taxon>Oceanospirillales</taxon>
        <taxon>Hahellaceae</taxon>
        <taxon>Hahella</taxon>
    </lineage>
</organism>
<feature type="domain" description="HTH lysR-type" evidence="5">
    <location>
        <begin position="1"/>
        <end position="58"/>
    </location>
</feature>
<gene>
    <name evidence="6" type="ordered locus">HCH_07022</name>
</gene>
<evidence type="ECO:0000313" key="7">
    <source>
        <dbReference type="Proteomes" id="UP000000238"/>
    </source>
</evidence>
<dbReference type="SUPFAM" id="SSF46785">
    <property type="entry name" value="Winged helix' DNA-binding domain"/>
    <property type="match status" value="1"/>
</dbReference>
<dbReference type="SUPFAM" id="SSF53850">
    <property type="entry name" value="Periplasmic binding protein-like II"/>
    <property type="match status" value="1"/>
</dbReference>
<evidence type="ECO:0000256" key="3">
    <source>
        <dbReference type="ARBA" id="ARBA00023125"/>
    </source>
</evidence>
<dbReference type="Pfam" id="PF03466">
    <property type="entry name" value="LysR_substrate"/>
    <property type="match status" value="1"/>
</dbReference>
<dbReference type="HOGENOM" id="CLU_039613_6_4_6"/>
<dbReference type="Gene3D" id="3.40.190.290">
    <property type="match status" value="1"/>
</dbReference>
<protein>
    <submittedName>
        <fullName evidence="6">Transcriptional regulator</fullName>
    </submittedName>
</protein>
<dbReference type="GO" id="GO:0003700">
    <property type="term" value="F:DNA-binding transcription factor activity"/>
    <property type="evidence" value="ECO:0007669"/>
    <property type="project" value="InterPro"/>
</dbReference>
<sequence length="294" mass="32601">MKSDWIESFLVFSECMNFTHAAERLHISQPALHVKIKKLSEQLQTPLYRKSGKELVLTEEGKKVQTFAREMRDRSSTFFEELRHGGSAQPVVLAAGEGAFLYLLGMAIQGFKNESEHPLRLITADKAATISAVEDGSAHLGVAALSAIPEGLELTLLTEVEQSLAVPTSHRLAKRRHLSLKDLNGEKLILPPPGMPQRMAVEQALMSNGVNWTPSVEARGWELMLHFVKLGVGVSIVNGCCNIPSALTAITIQDLPKISYYIIERKGRWKTTGAQELKNCLLKHKGDWRERRGG</sequence>
<dbReference type="Proteomes" id="UP000000238">
    <property type="component" value="Chromosome"/>
</dbReference>
<dbReference type="GO" id="GO:0000976">
    <property type="term" value="F:transcription cis-regulatory region binding"/>
    <property type="evidence" value="ECO:0007669"/>
    <property type="project" value="TreeGrafter"/>
</dbReference>
<keyword evidence="2" id="KW-0805">Transcription regulation</keyword>
<dbReference type="STRING" id="349521.HCH_07022"/>
<evidence type="ECO:0000256" key="2">
    <source>
        <dbReference type="ARBA" id="ARBA00023015"/>
    </source>
</evidence>
<dbReference type="PROSITE" id="PS50931">
    <property type="entry name" value="HTH_LYSR"/>
    <property type="match status" value="1"/>
</dbReference>
<dbReference type="eggNOG" id="COG0583">
    <property type="taxonomic scope" value="Bacteria"/>
</dbReference>
<dbReference type="InterPro" id="IPR036388">
    <property type="entry name" value="WH-like_DNA-bd_sf"/>
</dbReference>
<dbReference type="InterPro" id="IPR000847">
    <property type="entry name" value="LysR_HTH_N"/>
</dbReference>
<dbReference type="CDD" id="cd05466">
    <property type="entry name" value="PBP2_LTTR_substrate"/>
    <property type="match status" value="1"/>
</dbReference>
<dbReference type="OrthoDB" id="646694at2"/>
<name>Q2S6T7_HAHCH</name>
<dbReference type="Gene3D" id="1.10.10.10">
    <property type="entry name" value="Winged helix-like DNA-binding domain superfamily/Winged helix DNA-binding domain"/>
    <property type="match status" value="1"/>
</dbReference>
<comment type="similarity">
    <text evidence="1">Belongs to the LysR transcriptional regulatory family.</text>
</comment>
<keyword evidence="7" id="KW-1185">Reference proteome</keyword>
<keyword evidence="3" id="KW-0238">DNA-binding</keyword>
<dbReference type="PANTHER" id="PTHR30126">
    <property type="entry name" value="HTH-TYPE TRANSCRIPTIONAL REGULATOR"/>
    <property type="match status" value="1"/>
</dbReference>
<evidence type="ECO:0000256" key="4">
    <source>
        <dbReference type="ARBA" id="ARBA00023163"/>
    </source>
</evidence>
<dbReference type="InterPro" id="IPR036390">
    <property type="entry name" value="WH_DNA-bd_sf"/>
</dbReference>
<dbReference type="PANTHER" id="PTHR30126:SF39">
    <property type="entry name" value="HTH-TYPE TRANSCRIPTIONAL REGULATOR CYSL"/>
    <property type="match status" value="1"/>
</dbReference>
<dbReference type="Pfam" id="PF00126">
    <property type="entry name" value="HTH_1"/>
    <property type="match status" value="1"/>
</dbReference>
<dbReference type="KEGG" id="hch:HCH_07022"/>
<reference evidence="6 7" key="1">
    <citation type="journal article" date="2005" name="Nucleic Acids Res.">
        <title>Genomic blueprint of Hahella chejuensis, a marine microbe producing an algicidal agent.</title>
        <authorList>
            <person name="Jeong H."/>
            <person name="Yim J.H."/>
            <person name="Lee C."/>
            <person name="Choi S.-H."/>
            <person name="Park Y.K."/>
            <person name="Yoon S.H."/>
            <person name="Hur C.-G."/>
            <person name="Kang H.-Y."/>
            <person name="Kim D."/>
            <person name="Lee H.H."/>
            <person name="Park K.H."/>
            <person name="Park S.-H."/>
            <person name="Park H.-S."/>
            <person name="Lee H.K."/>
            <person name="Oh T.K."/>
            <person name="Kim J.F."/>
        </authorList>
    </citation>
    <scope>NUCLEOTIDE SEQUENCE [LARGE SCALE GENOMIC DNA]</scope>
    <source>
        <strain evidence="6 7">KCTC 2396</strain>
    </source>
</reference>